<protein>
    <submittedName>
        <fullName evidence="1">Uncharacterized protein</fullName>
    </submittedName>
</protein>
<reference evidence="1 2" key="1">
    <citation type="submission" date="2023-09" db="EMBL/GenBank/DDBJ databases">
        <authorList>
            <person name="Rey-Velasco X."/>
        </authorList>
    </citation>
    <scope>NUCLEOTIDE SEQUENCE [LARGE SCALE GENOMIC DNA]</scope>
    <source>
        <strain evidence="1 2">P117</strain>
    </source>
</reference>
<evidence type="ECO:0000313" key="1">
    <source>
        <dbReference type="EMBL" id="MDT0595421.1"/>
    </source>
</evidence>
<accession>A0ABU2ZT40</accession>
<dbReference type="Proteomes" id="UP001253545">
    <property type="component" value="Unassembled WGS sequence"/>
</dbReference>
<organism evidence="1 2">
    <name type="scientific">Glaciecola petra</name>
    <dbReference type="NCBI Taxonomy" id="3075602"/>
    <lineage>
        <taxon>Bacteria</taxon>
        <taxon>Pseudomonadati</taxon>
        <taxon>Pseudomonadota</taxon>
        <taxon>Gammaproteobacteria</taxon>
        <taxon>Alteromonadales</taxon>
        <taxon>Alteromonadaceae</taxon>
        <taxon>Glaciecola</taxon>
    </lineage>
</organism>
<evidence type="ECO:0000313" key="2">
    <source>
        <dbReference type="Proteomes" id="UP001253545"/>
    </source>
</evidence>
<gene>
    <name evidence="1" type="ORF">RM552_11240</name>
</gene>
<keyword evidence="2" id="KW-1185">Reference proteome</keyword>
<proteinExistence type="predicted"/>
<comment type="caution">
    <text evidence="1">The sequence shown here is derived from an EMBL/GenBank/DDBJ whole genome shotgun (WGS) entry which is preliminary data.</text>
</comment>
<sequence length="107" mass="13117">MLVQSFIDKKCSQLTYYIQAFWHDELPYTELENFMWDTFEEWAELEHKQNQLYTHKERIFWHLLHQTQYVSAKSLKEDDILKDEIDLCLHYLKTNRACPFDVVGMRP</sequence>
<dbReference type="EMBL" id="JAVRHX010000003">
    <property type="protein sequence ID" value="MDT0595421.1"/>
    <property type="molecule type" value="Genomic_DNA"/>
</dbReference>
<name>A0ABU2ZT40_9ALTE</name>
<dbReference type="RefSeq" id="WP_311368937.1">
    <property type="nucleotide sequence ID" value="NZ_JAVRHX010000003.1"/>
</dbReference>